<evidence type="ECO:0000313" key="2">
    <source>
        <dbReference type="Proteomes" id="UP000604046"/>
    </source>
</evidence>
<keyword evidence="2" id="KW-1185">Reference proteome</keyword>
<name>A0A812TGR6_9DINO</name>
<dbReference type="AlphaFoldDB" id="A0A812TGR6"/>
<dbReference type="EMBL" id="CAJNDS010002549">
    <property type="protein sequence ID" value="CAE7522943.1"/>
    <property type="molecule type" value="Genomic_DNA"/>
</dbReference>
<sequence>MSVRACSVLSRKPFVAELQAISLRQVSGVTGVTGALGDGQSDIRGVMENKAGEQGLDLRMLAVFVATLEHLIHGDQRERLKQAWLVHELRPEGSTTGEGLLSVLEVFMAHYVYVSQKVDSGYALTLPKALEEVNTISRIYGGWPQIRSFIHDQVEKALLKKSSLTFDDAAEAADAVLLLFQEVSGAMCHDMERTFQTLRGGDRGLVRLSELRTADGGDLFRESVDYLRQLGALDETGRDAYVFMPNYMLGPSNCDGTTSFYDLCCPNSCEAYKGKLEQALMSAADHVDAVLRTIEDHSGSKLQDELLTKLKAMAKEQGDQVLIHGHAFADWLHQAFPRECPRPRAADFQGRAGAIPDAKTEFQATTALKADLFEW</sequence>
<dbReference type="Proteomes" id="UP000604046">
    <property type="component" value="Unassembled WGS sequence"/>
</dbReference>
<proteinExistence type="predicted"/>
<comment type="caution">
    <text evidence="1">The sequence shown here is derived from an EMBL/GenBank/DDBJ whole genome shotgun (WGS) entry which is preliminary data.</text>
</comment>
<evidence type="ECO:0000313" key="1">
    <source>
        <dbReference type="EMBL" id="CAE7522943.1"/>
    </source>
</evidence>
<reference evidence="1" key="1">
    <citation type="submission" date="2021-02" db="EMBL/GenBank/DDBJ databases">
        <authorList>
            <person name="Dougan E. K."/>
            <person name="Rhodes N."/>
            <person name="Thang M."/>
            <person name="Chan C."/>
        </authorList>
    </citation>
    <scope>NUCLEOTIDE SEQUENCE</scope>
</reference>
<dbReference type="OrthoDB" id="419198at2759"/>
<accession>A0A812TGR6</accession>
<organism evidence="1 2">
    <name type="scientific">Symbiodinium natans</name>
    <dbReference type="NCBI Taxonomy" id="878477"/>
    <lineage>
        <taxon>Eukaryota</taxon>
        <taxon>Sar</taxon>
        <taxon>Alveolata</taxon>
        <taxon>Dinophyceae</taxon>
        <taxon>Suessiales</taxon>
        <taxon>Symbiodiniaceae</taxon>
        <taxon>Symbiodinium</taxon>
    </lineage>
</organism>
<protein>
    <submittedName>
        <fullName evidence="1">LicD protein</fullName>
    </submittedName>
</protein>
<gene>
    <name evidence="1" type="primary">licD</name>
    <name evidence="1" type="ORF">SNAT2548_LOCUS29273</name>
</gene>